<feature type="region of interest" description="Disordered" evidence="1">
    <location>
        <begin position="1"/>
        <end position="52"/>
    </location>
</feature>
<dbReference type="RefSeq" id="WP_043411277.1">
    <property type="nucleotide sequence ID" value="NZ_JPMI01000348.1"/>
</dbReference>
<evidence type="ECO:0000313" key="3">
    <source>
        <dbReference type="Proteomes" id="UP000028547"/>
    </source>
</evidence>
<feature type="compositionally biased region" description="Basic and acidic residues" evidence="1">
    <location>
        <begin position="1"/>
        <end position="16"/>
    </location>
</feature>
<reference evidence="2 3" key="1">
    <citation type="submission" date="2014-07" db="EMBL/GenBank/DDBJ databases">
        <title>Draft Genome Sequence of Gephyronic Acid Producer, Cystobacter violaceus Strain Cb vi76.</title>
        <authorList>
            <person name="Stevens D.C."/>
            <person name="Young J."/>
            <person name="Carmichael R."/>
            <person name="Tan J."/>
            <person name="Taylor R.E."/>
        </authorList>
    </citation>
    <scope>NUCLEOTIDE SEQUENCE [LARGE SCALE GENOMIC DNA]</scope>
    <source>
        <strain evidence="2 3">Cb vi76</strain>
    </source>
</reference>
<dbReference type="AlphaFoldDB" id="A0A084SGZ7"/>
<proteinExistence type="predicted"/>
<protein>
    <submittedName>
        <fullName evidence="2">Uncharacterized protein</fullName>
    </submittedName>
</protein>
<comment type="caution">
    <text evidence="2">The sequence shown here is derived from an EMBL/GenBank/DDBJ whole genome shotgun (WGS) entry which is preliminary data.</text>
</comment>
<feature type="compositionally biased region" description="Low complexity" evidence="1">
    <location>
        <begin position="133"/>
        <end position="143"/>
    </location>
</feature>
<dbReference type="Proteomes" id="UP000028547">
    <property type="component" value="Unassembled WGS sequence"/>
</dbReference>
<feature type="compositionally biased region" description="Pro residues" evidence="1">
    <location>
        <begin position="27"/>
        <end position="48"/>
    </location>
</feature>
<accession>A0A084SGZ7</accession>
<gene>
    <name evidence="2" type="ORF">Q664_45835</name>
</gene>
<feature type="region of interest" description="Disordered" evidence="1">
    <location>
        <begin position="133"/>
        <end position="153"/>
    </location>
</feature>
<evidence type="ECO:0000256" key="1">
    <source>
        <dbReference type="SAM" id="MobiDB-lite"/>
    </source>
</evidence>
<sequence>MDPRERVKKPEPERTQPIRNWNVLFPGSPPRTPPPGGAPAPGGAPPPGEAVSRGVEMGYRVIEEYLRQGQNVARTMGIPSPGGAPADDGLQNRMGAMLRSFTDFASLWMELMGRMGAGGAASAPGVTPPVGTAGPFPAGAAPAAPEPPKAVAPAPQVVPEPQAVVPLALTLDLDSPRRVEVSLELRPRSSTLPLVVHDLRAPEPDKPRITGVGLECLSEEERVILHLQVPEAHPPGVYSGLIVDERTGLPRGTLTVRIPPR</sequence>
<dbReference type="EMBL" id="JPMI01000348">
    <property type="protein sequence ID" value="KFA87732.1"/>
    <property type="molecule type" value="Genomic_DNA"/>
</dbReference>
<name>A0A084SGZ7_9BACT</name>
<evidence type="ECO:0000313" key="2">
    <source>
        <dbReference type="EMBL" id="KFA87732.1"/>
    </source>
</evidence>
<organism evidence="2 3">
    <name type="scientific">Archangium violaceum Cb vi76</name>
    <dbReference type="NCBI Taxonomy" id="1406225"/>
    <lineage>
        <taxon>Bacteria</taxon>
        <taxon>Pseudomonadati</taxon>
        <taxon>Myxococcota</taxon>
        <taxon>Myxococcia</taxon>
        <taxon>Myxococcales</taxon>
        <taxon>Cystobacterineae</taxon>
        <taxon>Archangiaceae</taxon>
        <taxon>Archangium</taxon>
    </lineage>
</organism>